<reference evidence="5 6" key="2">
    <citation type="journal article" date="2013" name="PLoS ONE">
        <title>Whole genome mapping and re-organization of the nuclear and mitochondrial genomes of Babesia microti isolates.</title>
        <authorList>
            <person name="Cornillot E."/>
            <person name="Dassouli A."/>
            <person name="Garg A."/>
            <person name="Pachikara N."/>
            <person name="Randazzo S."/>
            <person name="Depoix D."/>
            <person name="Carcy B."/>
            <person name="Delbecq S."/>
            <person name="Frutos R."/>
            <person name="Silva J.C."/>
            <person name="Sutton R."/>
            <person name="Krause P.J."/>
            <person name="Mamoun C.B."/>
        </authorList>
    </citation>
    <scope>NUCLEOTIDE SEQUENCE [LARGE SCALE GENOMIC DNA]</scope>
    <source>
        <strain evidence="5 6">RI</strain>
    </source>
</reference>
<dbReference type="GO" id="GO:0005634">
    <property type="term" value="C:nucleus"/>
    <property type="evidence" value="ECO:0007669"/>
    <property type="project" value="TreeGrafter"/>
</dbReference>
<dbReference type="PANTHER" id="PTHR46551:SF1">
    <property type="entry name" value="SAP DOMAIN-CONTAINING RIBONUCLEOPROTEIN"/>
    <property type="match status" value="1"/>
</dbReference>
<evidence type="ECO:0000256" key="2">
    <source>
        <dbReference type="ARBA" id="ARBA00046328"/>
    </source>
</evidence>
<dbReference type="OrthoDB" id="445357at2759"/>
<dbReference type="Proteomes" id="UP000002899">
    <property type="component" value="Chromosome II"/>
</dbReference>
<dbReference type="PANTHER" id="PTHR46551">
    <property type="entry name" value="SAP DOMAIN-CONTAINING RIBONUCLEOPROTEIN"/>
    <property type="match status" value="1"/>
</dbReference>
<dbReference type="SMART" id="SM00513">
    <property type="entry name" value="SAP"/>
    <property type="match status" value="1"/>
</dbReference>
<proteinExistence type="inferred from homology"/>
<feature type="region of interest" description="Disordered" evidence="3">
    <location>
        <begin position="52"/>
        <end position="84"/>
    </location>
</feature>
<name>A0A1R4AAF8_BABMR</name>
<dbReference type="KEGG" id="bmic:BMR1_02g01805"/>
<dbReference type="Pfam" id="PF02037">
    <property type="entry name" value="SAP"/>
    <property type="match status" value="1"/>
</dbReference>
<dbReference type="VEuPathDB" id="PiroplasmaDB:BMR1_02g01805"/>
<dbReference type="InterPro" id="IPR036361">
    <property type="entry name" value="SAP_dom_sf"/>
</dbReference>
<keyword evidence="1" id="KW-0597">Phosphoprotein</keyword>
<dbReference type="InterPro" id="IPR052240">
    <property type="entry name" value="SAP_domain_ribonucleoprotein"/>
</dbReference>
<accession>A0A1R4AAF8</accession>
<sequence>MYYKAERPNFVGVISLMSDYHTKSIADLKAILSSRGLKTTGTKSVLIQRLEENDATESVPSTESATTATGTKGTTLDSTNSYSKPTKITLENIGQMSLEERIEARRKRFGTDTLSYKLEQRKNRFGIVAPNSNKIYTSNNNVESNRKIVIS</sequence>
<reference evidence="5 6" key="3">
    <citation type="journal article" date="2016" name="Sci. Rep.">
        <title>Genome-wide diversity and gene expression profiling of Babesia microti isolates identify polymorphic genes that mediate host-pathogen interactions.</title>
        <authorList>
            <person name="Silva J.C."/>
            <person name="Cornillot E."/>
            <person name="McCracken C."/>
            <person name="Usmani-Brown S."/>
            <person name="Dwivedi A."/>
            <person name="Ifeonu O.O."/>
            <person name="Crabtree J."/>
            <person name="Gotia H.T."/>
            <person name="Virji A.Z."/>
            <person name="Reynes C."/>
            <person name="Colinge J."/>
            <person name="Kumar V."/>
            <person name="Lawres L."/>
            <person name="Pazzi J.E."/>
            <person name="Pablo J.V."/>
            <person name="Hung C."/>
            <person name="Brancato J."/>
            <person name="Kumari P."/>
            <person name="Orvis J."/>
            <person name="Tretina K."/>
            <person name="Chibucos M."/>
            <person name="Ott S."/>
            <person name="Sadzewicz L."/>
            <person name="Sengamalay N."/>
            <person name="Shetty A.C."/>
            <person name="Su Q."/>
            <person name="Tallon L."/>
            <person name="Fraser C.M."/>
            <person name="Frutos R."/>
            <person name="Molina D.M."/>
            <person name="Krause P.J."/>
            <person name="Ben Mamoun C."/>
        </authorList>
    </citation>
    <scope>NUCLEOTIDE SEQUENCE [LARGE SCALE GENOMIC DNA]</scope>
    <source>
        <strain evidence="5 6">RI</strain>
    </source>
</reference>
<dbReference type="AlphaFoldDB" id="A0A1R4AAF8"/>
<keyword evidence="6" id="KW-1185">Reference proteome</keyword>
<dbReference type="SUPFAM" id="SSF68906">
    <property type="entry name" value="SAP domain"/>
    <property type="match status" value="1"/>
</dbReference>
<protein>
    <recommendedName>
        <fullName evidence="4">SAP domain-containing protein</fullName>
    </recommendedName>
</protein>
<organism evidence="5 6">
    <name type="scientific">Babesia microti (strain RI)</name>
    <dbReference type="NCBI Taxonomy" id="1133968"/>
    <lineage>
        <taxon>Eukaryota</taxon>
        <taxon>Sar</taxon>
        <taxon>Alveolata</taxon>
        <taxon>Apicomplexa</taxon>
        <taxon>Aconoidasida</taxon>
        <taxon>Piroplasmida</taxon>
        <taxon>Babesiidae</taxon>
        <taxon>Babesia</taxon>
    </lineage>
</organism>
<dbReference type="PROSITE" id="PS50800">
    <property type="entry name" value="SAP"/>
    <property type="match status" value="1"/>
</dbReference>
<dbReference type="GO" id="GO:0016973">
    <property type="term" value="P:poly(A)+ mRNA export from nucleus"/>
    <property type="evidence" value="ECO:0007669"/>
    <property type="project" value="TreeGrafter"/>
</dbReference>
<evidence type="ECO:0000256" key="3">
    <source>
        <dbReference type="SAM" id="MobiDB-lite"/>
    </source>
</evidence>
<reference evidence="5 6" key="1">
    <citation type="journal article" date="2012" name="Nucleic Acids Res.">
        <title>Sequencing of the smallest Apicomplexan genome from the human pathogen Babesia microti.</title>
        <authorList>
            <person name="Cornillot E."/>
            <person name="Hadj-Kaddour K."/>
            <person name="Dassouli A."/>
            <person name="Noel B."/>
            <person name="Ranwez V."/>
            <person name="Vacherie B."/>
            <person name="Augagneur Y."/>
            <person name="Bres V."/>
            <person name="Duclos A."/>
            <person name="Randazzo S."/>
            <person name="Carcy B."/>
            <person name="Debierre-Grockiego F."/>
            <person name="Delbecq S."/>
            <person name="Moubri-Menage K."/>
            <person name="Shams-Eldin H."/>
            <person name="Usmani-Brown S."/>
            <person name="Bringaud F."/>
            <person name="Wincker P."/>
            <person name="Vivares C.P."/>
            <person name="Schwarz R.T."/>
            <person name="Schetters T.P."/>
            <person name="Krause P.J."/>
            <person name="Gorenflot A."/>
            <person name="Berry V."/>
            <person name="Barbe V."/>
            <person name="Ben Mamoun C."/>
        </authorList>
    </citation>
    <scope>NUCLEOTIDE SEQUENCE [LARGE SCALE GENOMIC DNA]</scope>
    <source>
        <strain evidence="5 6">RI</strain>
    </source>
</reference>
<dbReference type="GeneID" id="24424144"/>
<evidence type="ECO:0000256" key="1">
    <source>
        <dbReference type="ARBA" id="ARBA00022553"/>
    </source>
</evidence>
<feature type="domain" description="SAP" evidence="4">
    <location>
        <begin position="20"/>
        <end position="54"/>
    </location>
</feature>
<comment type="similarity">
    <text evidence="2">Belongs to the SAP domain-containing ribonucleoprotein family.</text>
</comment>
<evidence type="ECO:0000313" key="5">
    <source>
        <dbReference type="EMBL" id="SJK85944.1"/>
    </source>
</evidence>
<feature type="compositionally biased region" description="Low complexity" evidence="3">
    <location>
        <begin position="61"/>
        <end position="75"/>
    </location>
</feature>
<dbReference type="InterPro" id="IPR003034">
    <property type="entry name" value="SAP_dom"/>
</dbReference>
<evidence type="ECO:0000259" key="4">
    <source>
        <dbReference type="PROSITE" id="PS50800"/>
    </source>
</evidence>
<dbReference type="Gene3D" id="1.10.720.30">
    <property type="entry name" value="SAP domain"/>
    <property type="match status" value="1"/>
</dbReference>
<dbReference type="RefSeq" id="XP_012648127.2">
    <property type="nucleotide sequence ID" value="XM_012792673.2"/>
</dbReference>
<dbReference type="EMBL" id="FO082872">
    <property type="protein sequence ID" value="SJK85944.1"/>
    <property type="molecule type" value="Genomic_DNA"/>
</dbReference>
<evidence type="ECO:0000313" key="6">
    <source>
        <dbReference type="Proteomes" id="UP000002899"/>
    </source>
</evidence>